<keyword evidence="10" id="KW-1185">Reference proteome</keyword>
<dbReference type="Proteomes" id="UP000826661">
    <property type="component" value="Chromosome III"/>
</dbReference>
<evidence type="ECO:0000256" key="4">
    <source>
        <dbReference type="ARBA" id="ARBA00023136"/>
    </source>
</evidence>
<evidence type="ECO:0000313" key="9">
    <source>
        <dbReference type="EMBL" id="QYS99993.1"/>
    </source>
</evidence>
<evidence type="ECO:0000256" key="5">
    <source>
        <dbReference type="ARBA" id="ARBA00038359"/>
    </source>
</evidence>
<feature type="domain" description="Rhodopsin" evidence="8">
    <location>
        <begin position="29"/>
        <end position="274"/>
    </location>
</feature>
<reference evidence="9 10" key="1">
    <citation type="journal article" date="2021" name="BMC Genomics">
        <title>Telomere-to-telomere genome assembly of asparaginase-producing Trichoderma simmonsii.</title>
        <authorList>
            <person name="Chung D."/>
            <person name="Kwon Y.M."/>
            <person name="Yang Y."/>
        </authorList>
    </citation>
    <scope>NUCLEOTIDE SEQUENCE [LARGE SCALE GENOMIC DNA]</scope>
    <source>
        <strain evidence="9 10">GH-Sj1</strain>
    </source>
</reference>
<evidence type="ECO:0000256" key="1">
    <source>
        <dbReference type="ARBA" id="ARBA00004141"/>
    </source>
</evidence>
<dbReference type="PANTHER" id="PTHR33048:SF47">
    <property type="entry name" value="INTEGRAL MEMBRANE PROTEIN-RELATED"/>
    <property type="match status" value="1"/>
</dbReference>
<evidence type="ECO:0000256" key="7">
    <source>
        <dbReference type="SAM" id="Phobius"/>
    </source>
</evidence>
<sequence>MGSQDVSRSADTKSLIACFCVAVVFVAMRTGARWFKLRRMPLQMEDILIYGALISFAITTALYLATVPTFFNVEAIEQGRMEPYAGLQDDLVLMLHEFFVVQFFFWLTLWMVKWSLMCMFKKLTDGLPLYNRIWWGVLVFSILTFIGCCISNFTSCSSMHAWFTAGECSTPRDARAKEISLWFSLAVDLATDLLIMAVPMRVLWGLQMSLVEKISIGVVFAVGLITMVTAIIRSVTLESSSTSGQVSTTWLIMWAAIEGAIAMIVGCLPSFAVFIHGRVAASRAQYASGSNKNPAGPRTKSHGTTGSNRLWQYHDASSDKSLVGGGIVVTQSWRQSWQNTTGPKTNRVEGLETDHELEIVGGNKDNGK</sequence>
<accession>A0A8G0PKL0</accession>
<evidence type="ECO:0000256" key="3">
    <source>
        <dbReference type="ARBA" id="ARBA00022989"/>
    </source>
</evidence>
<keyword evidence="3 7" id="KW-1133">Transmembrane helix</keyword>
<dbReference type="AlphaFoldDB" id="A0A8G0PKL0"/>
<keyword evidence="4 7" id="KW-0472">Membrane</keyword>
<evidence type="ECO:0000313" key="10">
    <source>
        <dbReference type="Proteomes" id="UP000826661"/>
    </source>
</evidence>
<gene>
    <name evidence="9" type="ORF">H0G86_007107</name>
</gene>
<feature type="transmembrane region" description="Helical" evidence="7">
    <location>
        <begin position="47"/>
        <end position="71"/>
    </location>
</feature>
<evidence type="ECO:0000256" key="6">
    <source>
        <dbReference type="SAM" id="MobiDB-lite"/>
    </source>
</evidence>
<comment type="subcellular location">
    <subcellularLocation>
        <location evidence="1">Membrane</location>
        <topology evidence="1">Multi-pass membrane protein</topology>
    </subcellularLocation>
</comment>
<dbReference type="PANTHER" id="PTHR33048">
    <property type="entry name" value="PTH11-LIKE INTEGRAL MEMBRANE PROTEIN (AFU_ORTHOLOGUE AFUA_5G11245)"/>
    <property type="match status" value="1"/>
</dbReference>
<proteinExistence type="inferred from homology"/>
<evidence type="ECO:0000256" key="2">
    <source>
        <dbReference type="ARBA" id="ARBA00022692"/>
    </source>
</evidence>
<dbReference type="GO" id="GO:0016020">
    <property type="term" value="C:membrane"/>
    <property type="evidence" value="ECO:0007669"/>
    <property type="project" value="UniProtKB-SubCell"/>
</dbReference>
<dbReference type="Pfam" id="PF20684">
    <property type="entry name" value="Fung_rhodopsin"/>
    <property type="match status" value="1"/>
</dbReference>
<dbReference type="InterPro" id="IPR049326">
    <property type="entry name" value="Rhodopsin_dom_fungi"/>
</dbReference>
<feature type="region of interest" description="Disordered" evidence="6">
    <location>
        <begin position="286"/>
        <end position="310"/>
    </location>
</feature>
<feature type="transmembrane region" description="Helical" evidence="7">
    <location>
        <begin position="14"/>
        <end position="35"/>
    </location>
</feature>
<name>A0A8G0PKL0_9HYPO</name>
<comment type="similarity">
    <text evidence="5">Belongs to the SAT4 family.</text>
</comment>
<dbReference type="EMBL" id="CP075866">
    <property type="protein sequence ID" value="QYS99993.1"/>
    <property type="molecule type" value="Genomic_DNA"/>
</dbReference>
<organism evidence="9 10">
    <name type="scientific">Trichoderma simmonsii</name>
    <dbReference type="NCBI Taxonomy" id="1491479"/>
    <lineage>
        <taxon>Eukaryota</taxon>
        <taxon>Fungi</taxon>
        <taxon>Dikarya</taxon>
        <taxon>Ascomycota</taxon>
        <taxon>Pezizomycotina</taxon>
        <taxon>Sordariomycetes</taxon>
        <taxon>Hypocreomycetidae</taxon>
        <taxon>Hypocreales</taxon>
        <taxon>Hypocreaceae</taxon>
        <taxon>Trichoderma</taxon>
    </lineage>
</organism>
<protein>
    <recommendedName>
        <fullName evidence="8">Rhodopsin domain-containing protein</fullName>
    </recommendedName>
</protein>
<evidence type="ECO:0000259" key="8">
    <source>
        <dbReference type="Pfam" id="PF20684"/>
    </source>
</evidence>
<feature type="transmembrane region" description="Helical" evidence="7">
    <location>
        <begin position="179"/>
        <end position="198"/>
    </location>
</feature>
<keyword evidence="2 7" id="KW-0812">Transmembrane</keyword>
<feature type="transmembrane region" description="Helical" evidence="7">
    <location>
        <begin position="133"/>
        <end position="153"/>
    </location>
</feature>
<feature type="transmembrane region" description="Helical" evidence="7">
    <location>
        <begin position="210"/>
        <end position="232"/>
    </location>
</feature>
<feature type="transmembrane region" description="Helical" evidence="7">
    <location>
        <begin position="91"/>
        <end position="112"/>
    </location>
</feature>
<dbReference type="InterPro" id="IPR052337">
    <property type="entry name" value="SAT4-like"/>
</dbReference>
<feature type="transmembrane region" description="Helical" evidence="7">
    <location>
        <begin position="252"/>
        <end position="275"/>
    </location>
</feature>